<dbReference type="PROSITE" id="PS01124">
    <property type="entry name" value="HTH_ARAC_FAMILY_2"/>
    <property type="match status" value="1"/>
</dbReference>
<dbReference type="InterPro" id="IPR018060">
    <property type="entry name" value="HTH_AraC"/>
</dbReference>
<dbReference type="Pfam" id="PF12833">
    <property type="entry name" value="HTH_18"/>
    <property type="match status" value="1"/>
</dbReference>
<dbReference type="PANTHER" id="PTHR43280:SF32">
    <property type="entry name" value="TRANSCRIPTIONAL REGULATORY PROTEIN"/>
    <property type="match status" value="1"/>
</dbReference>
<dbReference type="OrthoDB" id="9814125at2"/>
<dbReference type="GO" id="GO:0003700">
    <property type="term" value="F:DNA-binding transcription factor activity"/>
    <property type="evidence" value="ECO:0007669"/>
    <property type="project" value="InterPro"/>
</dbReference>
<evidence type="ECO:0000313" key="6">
    <source>
        <dbReference type="Proteomes" id="UP000000607"/>
    </source>
</evidence>
<proteinExistence type="predicted"/>
<dbReference type="Proteomes" id="UP000000607">
    <property type="component" value="Chromosome"/>
</dbReference>
<dbReference type="SMART" id="SM00342">
    <property type="entry name" value="HTH_ARAC"/>
    <property type="match status" value="1"/>
</dbReference>
<accession>Q65SQ3</accession>
<dbReference type="SUPFAM" id="SSF46689">
    <property type="entry name" value="Homeodomain-like"/>
    <property type="match status" value="1"/>
</dbReference>
<evidence type="ECO:0000259" key="4">
    <source>
        <dbReference type="PROSITE" id="PS01124"/>
    </source>
</evidence>
<evidence type="ECO:0000313" key="5">
    <source>
        <dbReference type="EMBL" id="AAU38007.1"/>
    </source>
</evidence>
<evidence type="ECO:0000256" key="3">
    <source>
        <dbReference type="ARBA" id="ARBA00023163"/>
    </source>
</evidence>
<dbReference type="SUPFAM" id="SSF51215">
    <property type="entry name" value="Regulatory protein AraC"/>
    <property type="match status" value="1"/>
</dbReference>
<dbReference type="HOGENOM" id="CLU_000445_88_2_6"/>
<name>Q65SQ3_MANSM</name>
<gene>
    <name evidence="5" type="primary">araC</name>
    <name evidence="5" type="ordered locus">MS1400</name>
</gene>
<dbReference type="eggNOG" id="COG2207">
    <property type="taxonomic scope" value="Bacteria"/>
</dbReference>
<dbReference type="AlphaFoldDB" id="Q65SQ3"/>
<dbReference type="EMBL" id="AE016827">
    <property type="protein sequence ID" value="AAU38007.1"/>
    <property type="molecule type" value="Genomic_DNA"/>
</dbReference>
<protein>
    <submittedName>
        <fullName evidence="5">AraC protein</fullName>
    </submittedName>
</protein>
<sequence length="280" mass="32641">MANIRQNQSISELHYQPHKHHPYGIELFTVASLRARSAEVVMEKNYLYQCDMIIVVTQGSGTLWQDFEPVACMQGSVLWIKQGQACSFGNDKHWDGWVLMIKNKPLLSEFDYQINTLWLSENELENVEQSLKQLKQDSEKPYSIVHKQLIHHQFYAFLWRLISLTPNQTILYSPRLRSRFDSFQSLLESYFHEWHHVHQYATALACSEKTLSRACLEITQQPAKTVINNRLLLEAKRLLVQSNQSIASISLQLGFNEATHFVKFFKREAGITPQKFRELG</sequence>
<dbReference type="KEGG" id="msu:MS1400"/>
<feature type="domain" description="HTH araC/xylS-type" evidence="4">
    <location>
        <begin position="181"/>
        <end position="279"/>
    </location>
</feature>
<dbReference type="PRINTS" id="PR00032">
    <property type="entry name" value="HTHARAC"/>
</dbReference>
<evidence type="ECO:0000256" key="1">
    <source>
        <dbReference type="ARBA" id="ARBA00023015"/>
    </source>
</evidence>
<dbReference type="InterPro" id="IPR037923">
    <property type="entry name" value="HTH-like"/>
</dbReference>
<dbReference type="GO" id="GO:0043565">
    <property type="term" value="F:sequence-specific DNA binding"/>
    <property type="evidence" value="ECO:0007669"/>
    <property type="project" value="InterPro"/>
</dbReference>
<dbReference type="Gene3D" id="1.10.10.60">
    <property type="entry name" value="Homeodomain-like"/>
    <property type="match status" value="1"/>
</dbReference>
<keyword evidence="2" id="KW-0238">DNA-binding</keyword>
<dbReference type="STRING" id="221988.MS1400"/>
<dbReference type="PANTHER" id="PTHR43280">
    <property type="entry name" value="ARAC-FAMILY TRANSCRIPTIONAL REGULATOR"/>
    <property type="match status" value="1"/>
</dbReference>
<keyword evidence="6" id="KW-1185">Reference proteome</keyword>
<keyword evidence="1" id="KW-0805">Transcription regulation</keyword>
<evidence type="ECO:0000256" key="2">
    <source>
        <dbReference type="ARBA" id="ARBA00023125"/>
    </source>
</evidence>
<dbReference type="InterPro" id="IPR009057">
    <property type="entry name" value="Homeodomain-like_sf"/>
</dbReference>
<dbReference type="RefSeq" id="WP_011200574.1">
    <property type="nucleotide sequence ID" value="NC_006300.1"/>
</dbReference>
<dbReference type="InterPro" id="IPR020449">
    <property type="entry name" value="Tscrpt_reg_AraC-type_HTH"/>
</dbReference>
<reference evidence="5 6" key="1">
    <citation type="journal article" date="2004" name="Nat. Biotechnol.">
        <title>The genome sequence of the capnophilic rumen bacterium Mannheimia succiniciproducens.</title>
        <authorList>
            <person name="Hong S.H."/>
            <person name="Kim J.S."/>
            <person name="Lee S.Y."/>
            <person name="In Y.H."/>
            <person name="Choi S.S."/>
            <person name="Rih J.-K."/>
            <person name="Kim C.H."/>
            <person name="Jeong H."/>
            <person name="Hur C.G."/>
            <person name="Kim J.J."/>
        </authorList>
    </citation>
    <scope>NUCLEOTIDE SEQUENCE [LARGE SCALE GENOMIC DNA]</scope>
    <source>
        <strain evidence="6">KCTC 0769BP / MBEL55E</strain>
    </source>
</reference>
<keyword evidence="3" id="KW-0804">Transcription</keyword>
<organism evidence="5 6">
    <name type="scientific">Mannheimia succiniciproducens (strain KCTC 0769BP / MBEL55E)</name>
    <dbReference type="NCBI Taxonomy" id="221988"/>
    <lineage>
        <taxon>Bacteria</taxon>
        <taxon>Pseudomonadati</taxon>
        <taxon>Pseudomonadota</taxon>
        <taxon>Gammaproteobacteria</taxon>
        <taxon>Pasteurellales</taxon>
        <taxon>Pasteurellaceae</taxon>
        <taxon>Basfia</taxon>
    </lineage>
</organism>